<accession>C1N539</accession>
<name>C1N539_MICPC</name>
<sequence length="368" mass="39296">MSACPASLHAAVPRAPRRAPRARALRCRAGPAGGGADGRASVWSLEQRKALEAKKDDELSKAPEPARPPPPASVDAVDAKMSRRQVGLSASVGLSALLGADVVFPSDAEAKKIISGYTPADGSFTCTFATHTTGDVGFDAWYDTAFAPAMKDLHTGELGGPKFGKAFATTFALGVLRGKEKADERVGTYFVHPTSEAKAFQAFFTDTGPKANPFWQTGRDAGWLTGEITTWQSAPFLFRGADPKTGFPPDAKKGQGLGVYAFGSKLDVRKDWIPAFTSPDSDKLHDANGVIVSAAGDITKGSDFASKYKGVQVYHFHKNFKQAKAFAAAFEAADAPPFDQISEILDNPKSFVFEVVKEDNFPEYLPQA</sequence>
<dbReference type="GeneID" id="9688346"/>
<evidence type="ECO:0000313" key="2">
    <source>
        <dbReference type="EMBL" id="EEH52845.1"/>
    </source>
</evidence>
<dbReference type="KEGG" id="mpp:MICPUCDRAFT_48726"/>
<proteinExistence type="predicted"/>
<dbReference type="RefSeq" id="XP_003062906.1">
    <property type="nucleotide sequence ID" value="XM_003062860.1"/>
</dbReference>
<dbReference type="Proteomes" id="UP000001876">
    <property type="component" value="Unassembled WGS sequence"/>
</dbReference>
<evidence type="ECO:0000256" key="1">
    <source>
        <dbReference type="SAM" id="MobiDB-lite"/>
    </source>
</evidence>
<feature type="region of interest" description="Disordered" evidence="1">
    <location>
        <begin position="1"/>
        <end position="23"/>
    </location>
</feature>
<organism evidence="3">
    <name type="scientific">Micromonas pusilla (strain CCMP1545)</name>
    <name type="common">Picoplanktonic green alga</name>
    <dbReference type="NCBI Taxonomy" id="564608"/>
    <lineage>
        <taxon>Eukaryota</taxon>
        <taxon>Viridiplantae</taxon>
        <taxon>Chlorophyta</taxon>
        <taxon>Mamiellophyceae</taxon>
        <taxon>Mamiellales</taxon>
        <taxon>Mamiellaceae</taxon>
        <taxon>Micromonas</taxon>
    </lineage>
</organism>
<feature type="compositionally biased region" description="Basic and acidic residues" evidence="1">
    <location>
        <begin position="51"/>
        <end position="61"/>
    </location>
</feature>
<dbReference type="OrthoDB" id="10526458at2759"/>
<dbReference type="OMA" id="CTFATHT"/>
<gene>
    <name evidence="2" type="ORF">MICPUCDRAFT_48726</name>
</gene>
<reference evidence="2 3" key="1">
    <citation type="journal article" date="2009" name="Science">
        <title>Green evolution and dynamic adaptations revealed by genomes of the marine picoeukaryotes Micromonas.</title>
        <authorList>
            <person name="Worden A.Z."/>
            <person name="Lee J.H."/>
            <person name="Mock T."/>
            <person name="Rouze P."/>
            <person name="Simmons M.P."/>
            <person name="Aerts A.L."/>
            <person name="Allen A.E."/>
            <person name="Cuvelier M.L."/>
            <person name="Derelle E."/>
            <person name="Everett M.V."/>
            <person name="Foulon E."/>
            <person name="Grimwood J."/>
            <person name="Gundlach H."/>
            <person name="Henrissat B."/>
            <person name="Napoli C."/>
            <person name="McDonald S.M."/>
            <person name="Parker M.S."/>
            <person name="Rombauts S."/>
            <person name="Salamov A."/>
            <person name="Von Dassow P."/>
            <person name="Badger J.H."/>
            <person name="Coutinho P.M."/>
            <person name="Demir E."/>
            <person name="Dubchak I."/>
            <person name="Gentemann C."/>
            <person name="Eikrem W."/>
            <person name="Gready J.E."/>
            <person name="John U."/>
            <person name="Lanier W."/>
            <person name="Lindquist E.A."/>
            <person name="Lucas S."/>
            <person name="Mayer K.F."/>
            <person name="Moreau H."/>
            <person name="Not F."/>
            <person name="Otillar R."/>
            <person name="Panaud O."/>
            <person name="Pangilinan J."/>
            <person name="Paulsen I."/>
            <person name="Piegu B."/>
            <person name="Poliakov A."/>
            <person name="Robbens S."/>
            <person name="Schmutz J."/>
            <person name="Toulza E."/>
            <person name="Wyss T."/>
            <person name="Zelensky A."/>
            <person name="Zhou K."/>
            <person name="Armbrust E.V."/>
            <person name="Bhattacharya D."/>
            <person name="Goodenough U.W."/>
            <person name="Van de Peer Y."/>
            <person name="Grigoriev I.V."/>
        </authorList>
    </citation>
    <scope>NUCLEOTIDE SEQUENCE [LARGE SCALE GENOMIC DNA]</scope>
    <source>
        <strain evidence="2 3">CCMP1545</strain>
    </source>
</reference>
<protein>
    <submittedName>
        <fullName evidence="2">Predicted protein</fullName>
    </submittedName>
</protein>
<keyword evidence="3" id="KW-1185">Reference proteome</keyword>
<dbReference type="AlphaFoldDB" id="C1N539"/>
<feature type="region of interest" description="Disordered" evidence="1">
    <location>
        <begin position="51"/>
        <end position="75"/>
    </location>
</feature>
<dbReference type="EMBL" id="GG663747">
    <property type="protein sequence ID" value="EEH52845.1"/>
    <property type="molecule type" value="Genomic_DNA"/>
</dbReference>
<evidence type="ECO:0000313" key="3">
    <source>
        <dbReference type="Proteomes" id="UP000001876"/>
    </source>
</evidence>